<evidence type="ECO:0000256" key="9">
    <source>
        <dbReference type="ARBA" id="ARBA00034881"/>
    </source>
</evidence>
<name>A0A8H3FAK8_9LECA</name>
<feature type="domain" description="RNA 2-O ribose methyltransferase substrate binding" evidence="11">
    <location>
        <begin position="313"/>
        <end position="395"/>
    </location>
</feature>
<evidence type="ECO:0000313" key="13">
    <source>
        <dbReference type="Proteomes" id="UP000664203"/>
    </source>
</evidence>
<feature type="compositionally biased region" description="Polar residues" evidence="10">
    <location>
        <begin position="37"/>
        <end position="48"/>
    </location>
</feature>
<dbReference type="SMART" id="SM00967">
    <property type="entry name" value="SpoU_sub_bind"/>
    <property type="match status" value="1"/>
</dbReference>
<keyword evidence="4" id="KW-0489">Methyltransferase</keyword>
<evidence type="ECO:0000256" key="1">
    <source>
        <dbReference type="ARBA" id="ARBA00004173"/>
    </source>
</evidence>
<comment type="caution">
    <text evidence="12">The sequence shown here is derived from an EMBL/GenBank/DDBJ whole genome shotgun (WGS) entry which is preliminary data.</text>
</comment>
<dbReference type="Proteomes" id="UP000664203">
    <property type="component" value="Unassembled WGS sequence"/>
</dbReference>
<dbReference type="Pfam" id="PF00588">
    <property type="entry name" value="SpoU_methylase"/>
    <property type="match status" value="1"/>
</dbReference>
<evidence type="ECO:0000313" key="12">
    <source>
        <dbReference type="EMBL" id="CAF9920085.1"/>
    </source>
</evidence>
<reference evidence="12" key="1">
    <citation type="submission" date="2021-03" db="EMBL/GenBank/DDBJ databases">
        <authorList>
            <person name="Tagirdzhanova G."/>
        </authorList>
    </citation>
    <scope>NUCLEOTIDE SEQUENCE</scope>
</reference>
<dbReference type="EMBL" id="CAJPDR010000132">
    <property type="protein sequence ID" value="CAF9920085.1"/>
    <property type="molecule type" value="Genomic_DNA"/>
</dbReference>
<evidence type="ECO:0000256" key="5">
    <source>
        <dbReference type="ARBA" id="ARBA00022679"/>
    </source>
</evidence>
<dbReference type="InterPro" id="IPR013123">
    <property type="entry name" value="SpoU_subst-bd"/>
</dbReference>
<keyword evidence="3" id="KW-0698">rRNA processing</keyword>
<dbReference type="Pfam" id="PF08032">
    <property type="entry name" value="SpoU_sub_bind"/>
    <property type="match status" value="1"/>
</dbReference>
<evidence type="ECO:0000256" key="7">
    <source>
        <dbReference type="ARBA" id="ARBA00022946"/>
    </source>
</evidence>
<dbReference type="CDD" id="cd18105">
    <property type="entry name" value="SpoU-like_MRM1"/>
    <property type="match status" value="1"/>
</dbReference>
<dbReference type="InterPro" id="IPR001537">
    <property type="entry name" value="SpoU_MeTrfase"/>
</dbReference>
<dbReference type="OrthoDB" id="270651at2759"/>
<dbReference type="InterPro" id="IPR047261">
    <property type="entry name" value="MRM1_MeTrfase_dom"/>
</dbReference>
<dbReference type="PANTHER" id="PTHR46103">
    <property type="entry name" value="RRNA METHYLTRANSFERASE 1, MITOCHONDRIAL"/>
    <property type="match status" value="1"/>
</dbReference>
<dbReference type="SUPFAM" id="SSF55315">
    <property type="entry name" value="L30e-like"/>
    <property type="match status" value="1"/>
</dbReference>
<keyword evidence="5" id="KW-0808">Transferase</keyword>
<evidence type="ECO:0000256" key="3">
    <source>
        <dbReference type="ARBA" id="ARBA00022552"/>
    </source>
</evidence>
<feature type="region of interest" description="Disordered" evidence="10">
    <location>
        <begin position="37"/>
        <end position="138"/>
    </location>
</feature>
<keyword evidence="13" id="KW-1185">Reference proteome</keyword>
<dbReference type="Gene3D" id="3.30.1330.30">
    <property type="match status" value="1"/>
</dbReference>
<evidence type="ECO:0000259" key="11">
    <source>
        <dbReference type="SMART" id="SM00967"/>
    </source>
</evidence>
<dbReference type="GO" id="GO:0016435">
    <property type="term" value="F:rRNA (guanine) methyltransferase activity"/>
    <property type="evidence" value="ECO:0007669"/>
    <property type="project" value="TreeGrafter"/>
</dbReference>
<keyword evidence="6" id="KW-0949">S-adenosyl-L-methionine</keyword>
<dbReference type="InterPro" id="IPR029026">
    <property type="entry name" value="tRNA_m1G_MTases_N"/>
</dbReference>
<gene>
    <name evidence="12" type="ORF">ALECFALPRED_001423</name>
</gene>
<dbReference type="GO" id="GO:0005739">
    <property type="term" value="C:mitochondrion"/>
    <property type="evidence" value="ECO:0007669"/>
    <property type="project" value="UniProtKB-SubCell"/>
</dbReference>
<dbReference type="InterPro" id="IPR029064">
    <property type="entry name" value="Ribosomal_eL30-like_sf"/>
</dbReference>
<dbReference type="SUPFAM" id="SSF75217">
    <property type="entry name" value="alpha/beta knot"/>
    <property type="match status" value="1"/>
</dbReference>
<organism evidence="12 13">
    <name type="scientific">Alectoria fallacina</name>
    <dbReference type="NCBI Taxonomy" id="1903189"/>
    <lineage>
        <taxon>Eukaryota</taxon>
        <taxon>Fungi</taxon>
        <taxon>Dikarya</taxon>
        <taxon>Ascomycota</taxon>
        <taxon>Pezizomycotina</taxon>
        <taxon>Lecanoromycetes</taxon>
        <taxon>OSLEUM clade</taxon>
        <taxon>Lecanoromycetidae</taxon>
        <taxon>Lecanorales</taxon>
        <taxon>Lecanorineae</taxon>
        <taxon>Parmeliaceae</taxon>
        <taxon>Alectoria</taxon>
    </lineage>
</organism>
<evidence type="ECO:0000256" key="10">
    <source>
        <dbReference type="SAM" id="MobiDB-lite"/>
    </source>
</evidence>
<dbReference type="InterPro" id="IPR047182">
    <property type="entry name" value="MRM1"/>
</dbReference>
<evidence type="ECO:0000256" key="2">
    <source>
        <dbReference type="ARBA" id="ARBA00007228"/>
    </source>
</evidence>
<dbReference type="FunFam" id="3.30.1330.30:FF:000035">
    <property type="entry name" value="TrmH family RNA methyltransferase"/>
    <property type="match status" value="1"/>
</dbReference>
<feature type="compositionally biased region" description="Basic and acidic residues" evidence="10">
    <location>
        <begin position="190"/>
        <end position="203"/>
    </location>
</feature>
<keyword evidence="7" id="KW-0809">Transit peptide</keyword>
<evidence type="ECO:0000256" key="8">
    <source>
        <dbReference type="ARBA" id="ARBA00023128"/>
    </source>
</evidence>
<dbReference type="PANTHER" id="PTHR46103:SF1">
    <property type="entry name" value="RRNA METHYLTRANSFERASE 1, MITOCHONDRIAL"/>
    <property type="match status" value="1"/>
</dbReference>
<dbReference type="GO" id="GO:0003723">
    <property type="term" value="F:RNA binding"/>
    <property type="evidence" value="ECO:0007669"/>
    <property type="project" value="InterPro"/>
</dbReference>
<dbReference type="InterPro" id="IPR029028">
    <property type="entry name" value="Alpha/beta_knot_MTases"/>
</dbReference>
<proteinExistence type="inferred from homology"/>
<dbReference type="Gene3D" id="3.40.1280.10">
    <property type="match status" value="1"/>
</dbReference>
<dbReference type="AlphaFoldDB" id="A0A8H3FAK8"/>
<feature type="compositionally biased region" description="Basic and acidic residues" evidence="10">
    <location>
        <begin position="107"/>
        <end position="120"/>
    </location>
</feature>
<comment type="similarity">
    <text evidence="2">Belongs to the class IV-like SAM-binding methyltransferase superfamily. RNA methyltransferase TrmH family.</text>
</comment>
<evidence type="ECO:0000256" key="6">
    <source>
        <dbReference type="ARBA" id="ARBA00022691"/>
    </source>
</evidence>
<keyword evidence="8" id="KW-0496">Mitochondrion</keyword>
<feature type="compositionally biased region" description="Basic and acidic residues" evidence="10">
    <location>
        <begin position="73"/>
        <end position="93"/>
    </location>
</feature>
<comment type="subcellular location">
    <subcellularLocation>
        <location evidence="1">Mitochondrion</location>
    </subcellularLocation>
</comment>
<sequence>MLKAVACITEGLGAKRLPECRNFLRQQTLPAHISTNTAINKSLRRSQYGSRRPERRRTGLLRSPIQNPVPGPRGRDGERTFGKRMSDLDPFRERRPRPNHPQGIDVEDMRESASLKESQRTQRRLRKPLRRNEKGEFDRSNRGAMYDYKSKPEGNRALRRALKFGRELKPAVSDLSNSAIRAQAAHRKAFHADKNHTSAKDLFGRTPRRAATPKHEEEHRRSLSMPQDLQDDMDPSIEHHRPRLSMGRHLDRPGRAPYTNQTIENDYGPSSRANSRHYDGYGRDLSQNDDQQSRSRDLNVPLSMPYTTPASEFLYGTSVITAALLSSRRKLYKLYIYGGDNREVHEQDKRIRELALKRGVVVERVKGDWLRLMDKKSAGRPHNGYILEASPLPKLPVVGFRAVEKRNGAFHVMLDHQSREDEAVNGTSTNIKYEAGFPRYPFVLLLDGILDPGNLGAIMRTAFFLGVDTVAISNRSSAPVSPVAIKASAGASETLPLVSVSQPGNFIDECKSNGWKIYAAVAPNPGKRSGVGSYFSSSDMGSPVRNHPCILILGGEGEGLRWNIQRKANFDVGIDGPRIGQGKVDSLNVSVAAGLLCEAFLRKPVGRREIDVDAPLNAATWTASSGHGAKVEVEENRVF</sequence>
<feature type="region of interest" description="Disordered" evidence="10">
    <location>
        <begin position="188"/>
        <end position="301"/>
    </location>
</feature>
<protein>
    <recommendedName>
        <fullName evidence="9">rRNA methyltransferase 1, mitochondrial</fullName>
    </recommendedName>
</protein>
<evidence type="ECO:0000256" key="4">
    <source>
        <dbReference type="ARBA" id="ARBA00022603"/>
    </source>
</evidence>
<accession>A0A8H3FAK8</accession>